<dbReference type="Pfam" id="PF07479">
    <property type="entry name" value="NAD_Gly3P_dh_C"/>
    <property type="match status" value="1"/>
</dbReference>
<evidence type="ECO:0000256" key="4">
    <source>
        <dbReference type="ARBA" id="ARBA00048683"/>
    </source>
</evidence>
<keyword evidence="3 5" id="KW-0520">NAD</keyword>
<dbReference type="Gene3D" id="1.10.1040.10">
    <property type="entry name" value="N-(1-d-carboxylethyl)-l-norvaline Dehydrogenase, domain 2"/>
    <property type="match status" value="1"/>
</dbReference>
<dbReference type="GO" id="GO:0005975">
    <property type="term" value="P:carbohydrate metabolic process"/>
    <property type="evidence" value="ECO:0007669"/>
    <property type="project" value="InterPro"/>
</dbReference>
<evidence type="ECO:0000256" key="3">
    <source>
        <dbReference type="ARBA" id="ARBA00023027"/>
    </source>
</evidence>
<dbReference type="Pfam" id="PF01210">
    <property type="entry name" value="NAD_Gly3P_dh_N"/>
    <property type="match status" value="1"/>
</dbReference>
<organism evidence="9 10">
    <name type="scientific">Ramazzottius varieornatus</name>
    <name type="common">Water bear</name>
    <name type="synonym">Tardigrade</name>
    <dbReference type="NCBI Taxonomy" id="947166"/>
    <lineage>
        <taxon>Eukaryota</taxon>
        <taxon>Metazoa</taxon>
        <taxon>Ecdysozoa</taxon>
        <taxon>Tardigrada</taxon>
        <taxon>Eutardigrada</taxon>
        <taxon>Parachela</taxon>
        <taxon>Hypsibioidea</taxon>
        <taxon>Ramazzottiidae</taxon>
        <taxon>Ramazzottius</taxon>
    </lineage>
</organism>
<dbReference type="EC" id="1.1.1.8" evidence="6"/>
<evidence type="ECO:0000256" key="5">
    <source>
        <dbReference type="RuleBase" id="RU000437"/>
    </source>
</evidence>
<dbReference type="InterPro" id="IPR013328">
    <property type="entry name" value="6PGD_dom2"/>
</dbReference>
<dbReference type="PRINTS" id="PR00077">
    <property type="entry name" value="GPDHDRGNASE"/>
</dbReference>
<protein>
    <recommendedName>
        <fullName evidence="6">Glycerol-3-phosphate dehydrogenase [NAD(+)]</fullName>
        <ecNumber evidence="6">1.1.1.8</ecNumber>
    </recommendedName>
</protein>
<evidence type="ECO:0000313" key="9">
    <source>
        <dbReference type="EMBL" id="GAV07023.1"/>
    </source>
</evidence>
<name>A0A1D1W2Q6_RAMVA</name>
<comment type="similarity">
    <text evidence="1 5">Belongs to the NAD-dependent glycerol-3-phosphate dehydrogenase family.</text>
</comment>
<dbReference type="GO" id="GO:0051287">
    <property type="term" value="F:NAD binding"/>
    <property type="evidence" value="ECO:0007669"/>
    <property type="project" value="UniProtKB-UniRule"/>
</dbReference>
<dbReference type="InterPro" id="IPR006109">
    <property type="entry name" value="G3P_DH_NAD-dep_C"/>
</dbReference>
<dbReference type="SUPFAM" id="SSF51735">
    <property type="entry name" value="NAD(P)-binding Rossmann-fold domains"/>
    <property type="match status" value="1"/>
</dbReference>
<dbReference type="Gene3D" id="3.40.50.720">
    <property type="entry name" value="NAD(P)-binding Rossmann-like Domain"/>
    <property type="match status" value="1"/>
</dbReference>
<dbReference type="InterPro" id="IPR011128">
    <property type="entry name" value="G3P_DH_NAD-dep_N"/>
</dbReference>
<dbReference type="GO" id="GO:0046168">
    <property type="term" value="P:glycerol-3-phosphate catabolic process"/>
    <property type="evidence" value="ECO:0007669"/>
    <property type="project" value="UniProtKB-UniRule"/>
</dbReference>
<keyword evidence="10" id="KW-1185">Reference proteome</keyword>
<dbReference type="PANTHER" id="PTHR11728">
    <property type="entry name" value="GLYCEROL-3-PHOSPHATE DEHYDROGENASE"/>
    <property type="match status" value="1"/>
</dbReference>
<dbReference type="GO" id="GO:0005829">
    <property type="term" value="C:cytosol"/>
    <property type="evidence" value="ECO:0007669"/>
    <property type="project" value="TreeGrafter"/>
</dbReference>
<dbReference type="Proteomes" id="UP000186922">
    <property type="component" value="Unassembled WGS sequence"/>
</dbReference>
<reference evidence="9 10" key="1">
    <citation type="journal article" date="2016" name="Nat. Commun.">
        <title>Extremotolerant tardigrade genome and improved radiotolerance of human cultured cells by tardigrade-unique protein.</title>
        <authorList>
            <person name="Hashimoto T."/>
            <person name="Horikawa D.D."/>
            <person name="Saito Y."/>
            <person name="Kuwahara H."/>
            <person name="Kozuka-Hata H."/>
            <person name="Shin-I T."/>
            <person name="Minakuchi Y."/>
            <person name="Ohishi K."/>
            <person name="Motoyama A."/>
            <person name="Aizu T."/>
            <person name="Enomoto A."/>
            <person name="Kondo K."/>
            <person name="Tanaka S."/>
            <person name="Hara Y."/>
            <person name="Koshikawa S."/>
            <person name="Sagara H."/>
            <person name="Miura T."/>
            <person name="Yokobori S."/>
            <person name="Miyagawa K."/>
            <person name="Suzuki Y."/>
            <person name="Kubo T."/>
            <person name="Oyama M."/>
            <person name="Kohara Y."/>
            <person name="Fujiyama A."/>
            <person name="Arakawa K."/>
            <person name="Katayama T."/>
            <person name="Toyoda A."/>
            <person name="Kunieda T."/>
        </authorList>
    </citation>
    <scope>NUCLEOTIDE SEQUENCE [LARGE SCALE GENOMIC DNA]</scope>
    <source>
        <strain evidence="9 10">YOKOZUNA-1</strain>
    </source>
</reference>
<evidence type="ECO:0000259" key="7">
    <source>
        <dbReference type="Pfam" id="PF01210"/>
    </source>
</evidence>
<dbReference type="FunFam" id="1.10.1040.10:FF:000004">
    <property type="entry name" value="Glycerol-3-phosphate dehydrogenase [NAD(+)]"/>
    <property type="match status" value="1"/>
</dbReference>
<dbReference type="EMBL" id="BDGG01000014">
    <property type="protein sequence ID" value="GAV07023.1"/>
    <property type="molecule type" value="Genomic_DNA"/>
</dbReference>
<dbReference type="InterPro" id="IPR036291">
    <property type="entry name" value="NAD(P)-bd_dom_sf"/>
</dbReference>
<gene>
    <name evidence="9" type="primary">RvY_16914</name>
    <name evidence="9" type="synonym">RvY_16914.1</name>
    <name evidence="9" type="ORF">RvY_16914-1</name>
</gene>
<feature type="domain" description="Glycerol-3-phosphate dehydrogenase NAD-dependent N-terminal" evidence="7">
    <location>
        <begin position="1"/>
        <end position="58"/>
    </location>
</feature>
<dbReference type="InterPro" id="IPR008927">
    <property type="entry name" value="6-PGluconate_DH-like_C_sf"/>
</dbReference>
<dbReference type="AlphaFoldDB" id="A0A1D1W2Q6"/>
<dbReference type="GO" id="GO:0141152">
    <property type="term" value="F:glycerol-3-phosphate dehydrogenase (NAD+) activity"/>
    <property type="evidence" value="ECO:0007669"/>
    <property type="project" value="UniProtKB-UniRule"/>
</dbReference>
<dbReference type="PANTHER" id="PTHR11728:SF8">
    <property type="entry name" value="GLYCEROL-3-PHOSPHATE DEHYDROGENASE [NAD(+)]-RELATED"/>
    <property type="match status" value="1"/>
</dbReference>
<proteinExistence type="inferred from homology"/>
<evidence type="ECO:0000259" key="8">
    <source>
        <dbReference type="Pfam" id="PF07479"/>
    </source>
</evidence>
<comment type="catalytic activity">
    <reaction evidence="4 6">
        <text>sn-glycerol 3-phosphate + NAD(+) = dihydroxyacetone phosphate + NADH + H(+)</text>
        <dbReference type="Rhea" id="RHEA:11092"/>
        <dbReference type="ChEBI" id="CHEBI:15378"/>
        <dbReference type="ChEBI" id="CHEBI:57540"/>
        <dbReference type="ChEBI" id="CHEBI:57597"/>
        <dbReference type="ChEBI" id="CHEBI:57642"/>
        <dbReference type="ChEBI" id="CHEBI:57945"/>
        <dbReference type="EC" id="1.1.1.8"/>
    </reaction>
</comment>
<evidence type="ECO:0000256" key="1">
    <source>
        <dbReference type="ARBA" id="ARBA00011009"/>
    </source>
</evidence>
<dbReference type="SUPFAM" id="SSF48179">
    <property type="entry name" value="6-phosphogluconate dehydrogenase C-terminal domain-like"/>
    <property type="match status" value="1"/>
</dbReference>
<evidence type="ECO:0000313" key="10">
    <source>
        <dbReference type="Proteomes" id="UP000186922"/>
    </source>
</evidence>
<accession>A0A1D1W2Q6</accession>
<keyword evidence="2 5" id="KW-0560">Oxidoreductase</keyword>
<sequence length="238" mass="25888">MSLVKGLYNPEKNNMRLLSTVITEKLKTPCGVLMGANVANEVAEGAFCETTIAFQDENHGEVFKKLLQTPDFRVNVIKDAKNAELCGALKNIVAFAAGICDGVYGEKTNTKAAIIRLGLCEIMHFADTFFPGGSRETYLESCGVADLITSCFGGRNRKVGEAFAACETKTLDDLTKELLAGQQLQGAGTAEEVNTFLAQKGKEKEYPLFTAVHQICKRSIPPKALIDALRNHPEHTDK</sequence>
<dbReference type="STRING" id="947166.A0A1D1W2Q6"/>
<comment type="caution">
    <text evidence="9">The sequence shown here is derived from an EMBL/GenBank/DDBJ whole genome shotgun (WGS) entry which is preliminary data.</text>
</comment>
<dbReference type="InterPro" id="IPR006168">
    <property type="entry name" value="G3P_DH_NAD-dep"/>
</dbReference>
<evidence type="ECO:0000256" key="6">
    <source>
        <dbReference type="RuleBase" id="RU361243"/>
    </source>
</evidence>
<dbReference type="OrthoDB" id="10263760at2759"/>
<evidence type="ECO:0000256" key="2">
    <source>
        <dbReference type="ARBA" id="ARBA00023002"/>
    </source>
</evidence>
<feature type="domain" description="Glycerol-3-phosphate dehydrogenase NAD-dependent C-terminal" evidence="8">
    <location>
        <begin position="79"/>
        <end position="226"/>
    </location>
</feature>